<proteinExistence type="inferred from homology"/>
<dbReference type="Pfam" id="PF21343">
    <property type="entry name" value="ACAD9-ACADV_C"/>
    <property type="match status" value="1"/>
</dbReference>
<evidence type="ECO:0000256" key="14">
    <source>
        <dbReference type="ARBA" id="ARBA00049224"/>
    </source>
</evidence>
<comment type="catalytic activity">
    <reaction evidence="13">
        <text>eicosanoyl-CoA + oxidized [electron-transfer flavoprotein] + H(+) = (2E)-eicosenoyl-CoA + reduced [electron-transfer flavoprotein]</text>
        <dbReference type="Rhea" id="RHEA:47236"/>
        <dbReference type="Rhea" id="RHEA-COMP:10685"/>
        <dbReference type="Rhea" id="RHEA-COMP:10686"/>
        <dbReference type="ChEBI" id="CHEBI:15378"/>
        <dbReference type="ChEBI" id="CHEBI:57380"/>
        <dbReference type="ChEBI" id="CHEBI:57692"/>
        <dbReference type="ChEBI" id="CHEBI:58307"/>
        <dbReference type="ChEBI" id="CHEBI:74691"/>
    </reaction>
    <physiologicalReaction direction="left-to-right" evidence="13">
        <dbReference type="Rhea" id="RHEA:47237"/>
    </physiologicalReaction>
</comment>
<dbReference type="InterPro" id="IPR006091">
    <property type="entry name" value="Acyl-CoA_Oxase/DH_mid-dom"/>
</dbReference>
<dbReference type="FunFam" id="2.40.110.10:FF:000006">
    <property type="entry name" value="very long-chain specific acyl-CoA dehydrogenase, mitochondrial"/>
    <property type="match status" value="1"/>
</dbReference>
<evidence type="ECO:0000256" key="7">
    <source>
        <dbReference type="ARBA" id="ARBA00022946"/>
    </source>
</evidence>
<evidence type="ECO:0000256" key="9">
    <source>
        <dbReference type="ARBA" id="ARBA00023002"/>
    </source>
</evidence>
<comment type="cofactor">
    <cofactor evidence="1 15">
        <name>FAD</name>
        <dbReference type="ChEBI" id="CHEBI:57692"/>
    </cofactor>
</comment>
<evidence type="ECO:0000256" key="13">
    <source>
        <dbReference type="ARBA" id="ARBA00049140"/>
    </source>
</evidence>
<dbReference type="FunFam" id="1.10.540.10:FF:000001">
    <property type="entry name" value="Very long-chain-specific acyl-CoA dehydrogenase, mitochondrial"/>
    <property type="match status" value="1"/>
</dbReference>
<comment type="caution">
    <text evidence="20">The sequence shown here is derived from an EMBL/GenBank/DDBJ whole genome shotgun (WGS) entry which is preliminary data.</text>
</comment>
<evidence type="ECO:0000256" key="1">
    <source>
        <dbReference type="ARBA" id="ARBA00001974"/>
    </source>
</evidence>
<dbReference type="InterPro" id="IPR037069">
    <property type="entry name" value="AcylCoA_DH/ox_N_sf"/>
</dbReference>
<evidence type="ECO:0000256" key="3">
    <source>
        <dbReference type="ARBA" id="ARBA00009347"/>
    </source>
</evidence>
<keyword evidence="8" id="KW-0007">Acetylation</keyword>
<comment type="subcellular location">
    <subcellularLocation>
        <location evidence="2">Membrane</location>
        <topology evidence="2">Peripheral membrane protein</topology>
    </subcellularLocation>
</comment>
<evidence type="ECO:0000313" key="20">
    <source>
        <dbReference type="EMBL" id="MRG94112.1"/>
    </source>
</evidence>
<organism evidence="20 21">
    <name type="scientific">Polyangium spumosum</name>
    <dbReference type="NCBI Taxonomy" id="889282"/>
    <lineage>
        <taxon>Bacteria</taxon>
        <taxon>Pseudomonadati</taxon>
        <taxon>Myxococcota</taxon>
        <taxon>Polyangia</taxon>
        <taxon>Polyangiales</taxon>
        <taxon>Polyangiaceae</taxon>
        <taxon>Polyangium</taxon>
    </lineage>
</organism>
<evidence type="ECO:0000259" key="18">
    <source>
        <dbReference type="Pfam" id="PF02771"/>
    </source>
</evidence>
<evidence type="ECO:0000256" key="12">
    <source>
        <dbReference type="ARBA" id="ARBA00049038"/>
    </source>
</evidence>
<comment type="catalytic activity">
    <reaction evidence="12">
        <text>tetradecanoyl-CoA + oxidized [electron-transfer flavoprotein] + H(+) = (2E)-tetradecenoyl-CoA + reduced [electron-transfer flavoprotein]</text>
        <dbReference type="Rhea" id="RHEA:47316"/>
        <dbReference type="Rhea" id="RHEA-COMP:10685"/>
        <dbReference type="Rhea" id="RHEA-COMP:10686"/>
        <dbReference type="ChEBI" id="CHEBI:15378"/>
        <dbReference type="ChEBI" id="CHEBI:57385"/>
        <dbReference type="ChEBI" id="CHEBI:57692"/>
        <dbReference type="ChEBI" id="CHEBI:58307"/>
        <dbReference type="ChEBI" id="CHEBI:61405"/>
    </reaction>
    <physiologicalReaction direction="left-to-right" evidence="12">
        <dbReference type="Rhea" id="RHEA:47317"/>
    </physiologicalReaction>
</comment>
<dbReference type="GO" id="GO:0006631">
    <property type="term" value="P:fatty acid metabolic process"/>
    <property type="evidence" value="ECO:0007669"/>
    <property type="project" value="UniProtKB-ARBA"/>
</dbReference>
<keyword evidence="7" id="KW-0809">Transit peptide</keyword>
<protein>
    <submittedName>
        <fullName evidence="20">Acyl-CoA dehydrogenase</fullName>
    </submittedName>
</protein>
<evidence type="ECO:0000256" key="10">
    <source>
        <dbReference type="ARBA" id="ARBA00023136"/>
    </source>
</evidence>
<dbReference type="Pfam" id="PF00441">
    <property type="entry name" value="Acyl-CoA_dh_1"/>
    <property type="match status" value="1"/>
</dbReference>
<dbReference type="InterPro" id="IPR049448">
    <property type="entry name" value="ACAD9/ACADV-like_C"/>
</dbReference>
<feature type="domain" description="ACAD9/ACADV-like C-terminal" evidence="19">
    <location>
        <begin position="458"/>
        <end position="554"/>
    </location>
</feature>
<dbReference type="FunFam" id="1.20.140.10:FF:000008">
    <property type="entry name" value="acyl-CoA dehydrogenase family member 9, mitochondrial"/>
    <property type="match status" value="1"/>
</dbReference>
<dbReference type="Pfam" id="PF02771">
    <property type="entry name" value="Acyl-CoA_dh_N"/>
    <property type="match status" value="1"/>
</dbReference>
<evidence type="ECO:0000259" key="17">
    <source>
        <dbReference type="Pfam" id="PF02770"/>
    </source>
</evidence>
<keyword evidence="5 15" id="KW-0285">Flavoprotein</keyword>
<dbReference type="InterPro" id="IPR013786">
    <property type="entry name" value="AcylCoA_DH/ox_N"/>
</dbReference>
<evidence type="ECO:0000256" key="2">
    <source>
        <dbReference type="ARBA" id="ARBA00004170"/>
    </source>
</evidence>
<evidence type="ECO:0000259" key="19">
    <source>
        <dbReference type="Pfam" id="PF21343"/>
    </source>
</evidence>
<evidence type="ECO:0000256" key="6">
    <source>
        <dbReference type="ARBA" id="ARBA00022827"/>
    </source>
</evidence>
<dbReference type="InterPro" id="IPR006089">
    <property type="entry name" value="Acyl-CoA_DH_CS"/>
</dbReference>
<dbReference type="Pfam" id="PF02770">
    <property type="entry name" value="Acyl-CoA_dh_M"/>
    <property type="match status" value="1"/>
</dbReference>
<dbReference type="AlphaFoldDB" id="A0A6N7PPJ5"/>
<sequence length="575" mass="62991">MPPTIEQSFTKALFHGVIAEDMIFPYPEMTSEERQSTSMILDSVRRFFAANVDSAKIDREHEIPKEVMEGLKSLGLFGLQVPTEYGGIGLSTAAYARVMQEIGGMDASIAVTLGAHQSIGYKSLLLFGTPEQKRQYLPKLATGESVAAFALTEPSAGSDAAAIKTRAESVDGGAAYVLNGSKIWITNGGFADVFTVFARTSALEEGAKPKITAFIVERGMGVTSGPNEHKLGIRGSSTTEIFLENVRVPRENVVGDVGKGFKVAMEVLNSGRLGLASGCVGVCKTLLRLAIARVEERRAFGRNIGEFGLIKDKIARMLAETYALESMTYLTAGLVDSKIADYSLESAICKVKGSETVWSVVNETLQIAAGIGYMQEYPYERILRDSRINLIFEGTNEILRCFIALSGMAAPGKALAEVAKAMREPIKGFGLLSDFALRKARAALGRERLSRAHPLLGRETVIFEEYVSELAAQAENVLRRHGRDIAEMQFTQLRMADMVMDLFAIAACLTRTTRAIERRGEDGARREIDLCSLYLNMAHKRLRQTVSDFQRNDDELRKQIAGRAYVDGAYPFDVI</sequence>
<dbReference type="RefSeq" id="WP_338046473.1">
    <property type="nucleotide sequence ID" value="NZ_WJIE01000005.1"/>
</dbReference>
<dbReference type="GO" id="GO:0016020">
    <property type="term" value="C:membrane"/>
    <property type="evidence" value="ECO:0007669"/>
    <property type="project" value="UniProtKB-SubCell"/>
</dbReference>
<evidence type="ECO:0000256" key="4">
    <source>
        <dbReference type="ARBA" id="ARBA00022553"/>
    </source>
</evidence>
<dbReference type="Gene3D" id="1.10.540.10">
    <property type="entry name" value="Acyl-CoA dehydrogenase/oxidase, N-terminal domain"/>
    <property type="match status" value="1"/>
</dbReference>
<feature type="domain" description="Acyl-CoA dehydrogenase/oxidase N-terminal" evidence="18">
    <location>
        <begin position="37"/>
        <end position="144"/>
    </location>
</feature>
<dbReference type="SUPFAM" id="SSF56645">
    <property type="entry name" value="Acyl-CoA dehydrogenase NM domain-like"/>
    <property type="match status" value="1"/>
</dbReference>
<gene>
    <name evidence="20" type="ORF">GF068_19625</name>
</gene>
<dbReference type="PANTHER" id="PTHR43884">
    <property type="entry name" value="ACYL-COA DEHYDROGENASE"/>
    <property type="match status" value="1"/>
</dbReference>
<keyword evidence="4" id="KW-0597">Phosphoprotein</keyword>
<dbReference type="SUPFAM" id="SSF47203">
    <property type="entry name" value="Acyl-CoA dehydrogenase C-terminal domain-like"/>
    <property type="match status" value="1"/>
</dbReference>
<evidence type="ECO:0000256" key="11">
    <source>
        <dbReference type="ARBA" id="ARBA00047916"/>
    </source>
</evidence>
<feature type="domain" description="Acyl-CoA dehydrogenase/oxidase C-terminal" evidence="16">
    <location>
        <begin position="258"/>
        <end position="404"/>
    </location>
</feature>
<evidence type="ECO:0000313" key="21">
    <source>
        <dbReference type="Proteomes" id="UP000440224"/>
    </source>
</evidence>
<evidence type="ECO:0000256" key="8">
    <source>
        <dbReference type="ARBA" id="ARBA00022990"/>
    </source>
</evidence>
<dbReference type="EMBL" id="WJIE01000005">
    <property type="protein sequence ID" value="MRG94112.1"/>
    <property type="molecule type" value="Genomic_DNA"/>
</dbReference>
<evidence type="ECO:0000259" key="16">
    <source>
        <dbReference type="Pfam" id="PF00441"/>
    </source>
</evidence>
<reference evidence="20 21" key="1">
    <citation type="submission" date="2019-10" db="EMBL/GenBank/DDBJ databases">
        <title>A soil myxobacterium in the family Polyangiaceae.</title>
        <authorList>
            <person name="Li Y."/>
            <person name="Wang J."/>
        </authorList>
    </citation>
    <scope>NUCLEOTIDE SEQUENCE [LARGE SCALE GENOMIC DNA]</scope>
    <source>
        <strain evidence="20 21">DSM 14734</strain>
    </source>
</reference>
<dbReference type="Gene3D" id="2.40.110.10">
    <property type="entry name" value="Butyryl-CoA Dehydrogenase, subunit A, domain 2"/>
    <property type="match status" value="1"/>
</dbReference>
<name>A0A6N7PPJ5_9BACT</name>
<dbReference type="PANTHER" id="PTHR43884:SF9">
    <property type="entry name" value="COMPLEX I ASSEMBLY FACTOR ACAD9, MITOCHONDRIAL"/>
    <property type="match status" value="1"/>
</dbReference>
<keyword evidence="6 15" id="KW-0274">FAD</keyword>
<dbReference type="GO" id="GO:0003995">
    <property type="term" value="F:acyl-CoA dehydrogenase activity"/>
    <property type="evidence" value="ECO:0007669"/>
    <property type="project" value="InterPro"/>
</dbReference>
<dbReference type="InterPro" id="IPR036250">
    <property type="entry name" value="AcylCo_DH-like_C"/>
</dbReference>
<dbReference type="InterPro" id="IPR009075">
    <property type="entry name" value="AcylCo_DH/oxidase_C"/>
</dbReference>
<dbReference type="InterPro" id="IPR046373">
    <property type="entry name" value="Acyl-CoA_Oxase/DH_mid-dom_sf"/>
</dbReference>
<keyword evidence="10" id="KW-0472">Membrane</keyword>
<comment type="similarity">
    <text evidence="3 15">Belongs to the acyl-CoA dehydrogenase family.</text>
</comment>
<dbReference type="GO" id="GO:0050660">
    <property type="term" value="F:flavin adenine dinucleotide binding"/>
    <property type="evidence" value="ECO:0007669"/>
    <property type="project" value="InterPro"/>
</dbReference>
<dbReference type="InterPro" id="IPR009100">
    <property type="entry name" value="AcylCoA_DH/oxidase_NM_dom_sf"/>
</dbReference>
<evidence type="ECO:0000256" key="15">
    <source>
        <dbReference type="RuleBase" id="RU362125"/>
    </source>
</evidence>
<dbReference type="Gene3D" id="1.20.140.10">
    <property type="entry name" value="Butyryl-CoA Dehydrogenase, subunit A, domain 3"/>
    <property type="match status" value="2"/>
</dbReference>
<comment type="catalytic activity">
    <reaction evidence="14">
        <text>octadecanoyl-CoA + oxidized [electron-transfer flavoprotein] + H(+) = (2E)-octadecenoyl-CoA + reduced [electron-transfer flavoprotein]</text>
        <dbReference type="Rhea" id="RHEA:47240"/>
        <dbReference type="Rhea" id="RHEA-COMP:10685"/>
        <dbReference type="Rhea" id="RHEA-COMP:10686"/>
        <dbReference type="ChEBI" id="CHEBI:15378"/>
        <dbReference type="ChEBI" id="CHEBI:57394"/>
        <dbReference type="ChEBI" id="CHEBI:57692"/>
        <dbReference type="ChEBI" id="CHEBI:58307"/>
        <dbReference type="ChEBI" id="CHEBI:71412"/>
    </reaction>
    <physiologicalReaction direction="left-to-right" evidence="14">
        <dbReference type="Rhea" id="RHEA:47241"/>
    </physiologicalReaction>
</comment>
<evidence type="ECO:0000256" key="5">
    <source>
        <dbReference type="ARBA" id="ARBA00022630"/>
    </source>
</evidence>
<accession>A0A6N7PPJ5</accession>
<comment type="catalytic activity">
    <reaction evidence="11">
        <text>oxidized [electron-transfer flavoprotein] + hexadecanoyl-CoA + H(+) = (2E)-hexadecenoyl-CoA + reduced [electron-transfer flavoprotein]</text>
        <dbReference type="Rhea" id="RHEA:43448"/>
        <dbReference type="Rhea" id="RHEA-COMP:10685"/>
        <dbReference type="Rhea" id="RHEA-COMP:10686"/>
        <dbReference type="ChEBI" id="CHEBI:15378"/>
        <dbReference type="ChEBI" id="CHEBI:57379"/>
        <dbReference type="ChEBI" id="CHEBI:57692"/>
        <dbReference type="ChEBI" id="CHEBI:58307"/>
        <dbReference type="ChEBI" id="CHEBI:61526"/>
    </reaction>
    <physiologicalReaction direction="left-to-right" evidence="11">
        <dbReference type="Rhea" id="RHEA:43449"/>
    </physiologicalReaction>
</comment>
<keyword evidence="9 15" id="KW-0560">Oxidoreductase</keyword>
<keyword evidence="21" id="KW-1185">Reference proteome</keyword>
<dbReference type="PROSITE" id="PS00072">
    <property type="entry name" value="ACYL_COA_DH_1"/>
    <property type="match status" value="1"/>
</dbReference>
<dbReference type="Proteomes" id="UP000440224">
    <property type="component" value="Unassembled WGS sequence"/>
</dbReference>
<feature type="domain" description="Acyl-CoA oxidase/dehydrogenase middle" evidence="17">
    <location>
        <begin position="148"/>
        <end position="246"/>
    </location>
</feature>